<keyword evidence="3" id="KW-0274">FAD</keyword>
<organism evidence="5 6">
    <name type="scientific">Chaetomium strumarium</name>
    <dbReference type="NCBI Taxonomy" id="1170767"/>
    <lineage>
        <taxon>Eukaryota</taxon>
        <taxon>Fungi</taxon>
        <taxon>Dikarya</taxon>
        <taxon>Ascomycota</taxon>
        <taxon>Pezizomycotina</taxon>
        <taxon>Sordariomycetes</taxon>
        <taxon>Sordariomycetidae</taxon>
        <taxon>Sordariales</taxon>
        <taxon>Chaetomiaceae</taxon>
        <taxon>Chaetomium</taxon>
    </lineage>
</organism>
<accession>A0AAJ0GPF9</accession>
<dbReference type="SUPFAM" id="SSF51971">
    <property type="entry name" value="Nucleotide-binding domain"/>
    <property type="match status" value="1"/>
</dbReference>
<name>A0AAJ0GPF9_9PEZI</name>
<evidence type="ECO:0008006" key="7">
    <source>
        <dbReference type="Google" id="ProtNLM"/>
    </source>
</evidence>
<dbReference type="GO" id="GO:0019478">
    <property type="term" value="P:D-amino acid catabolic process"/>
    <property type="evidence" value="ECO:0007669"/>
    <property type="project" value="TreeGrafter"/>
</dbReference>
<dbReference type="PANTHER" id="PTHR11530">
    <property type="entry name" value="D-AMINO ACID OXIDASE"/>
    <property type="match status" value="1"/>
</dbReference>
<dbReference type="GO" id="GO:0071949">
    <property type="term" value="F:FAD binding"/>
    <property type="evidence" value="ECO:0007669"/>
    <property type="project" value="InterPro"/>
</dbReference>
<evidence type="ECO:0000256" key="3">
    <source>
        <dbReference type="ARBA" id="ARBA00022827"/>
    </source>
</evidence>
<dbReference type="Gene3D" id="3.40.50.720">
    <property type="entry name" value="NAD(P)-binding Rossmann-like Domain"/>
    <property type="match status" value="1"/>
</dbReference>
<dbReference type="GO" id="GO:0005737">
    <property type="term" value="C:cytoplasm"/>
    <property type="evidence" value="ECO:0007669"/>
    <property type="project" value="TreeGrafter"/>
</dbReference>
<dbReference type="EMBL" id="JAUDZG010000006">
    <property type="protein sequence ID" value="KAK3303719.1"/>
    <property type="molecule type" value="Genomic_DNA"/>
</dbReference>
<evidence type="ECO:0000313" key="5">
    <source>
        <dbReference type="EMBL" id="KAK3303719.1"/>
    </source>
</evidence>
<reference evidence="5" key="1">
    <citation type="journal article" date="2023" name="Mol. Phylogenet. Evol.">
        <title>Genome-scale phylogeny and comparative genomics of the fungal order Sordariales.</title>
        <authorList>
            <person name="Hensen N."/>
            <person name="Bonometti L."/>
            <person name="Westerberg I."/>
            <person name="Brannstrom I.O."/>
            <person name="Guillou S."/>
            <person name="Cros-Aarteil S."/>
            <person name="Calhoun S."/>
            <person name="Haridas S."/>
            <person name="Kuo A."/>
            <person name="Mondo S."/>
            <person name="Pangilinan J."/>
            <person name="Riley R."/>
            <person name="LaButti K."/>
            <person name="Andreopoulos B."/>
            <person name="Lipzen A."/>
            <person name="Chen C."/>
            <person name="Yan M."/>
            <person name="Daum C."/>
            <person name="Ng V."/>
            <person name="Clum A."/>
            <person name="Steindorff A."/>
            <person name="Ohm R.A."/>
            <person name="Martin F."/>
            <person name="Silar P."/>
            <person name="Natvig D.O."/>
            <person name="Lalanne C."/>
            <person name="Gautier V."/>
            <person name="Ament-Velasquez S.L."/>
            <person name="Kruys A."/>
            <person name="Hutchinson M.I."/>
            <person name="Powell A.J."/>
            <person name="Barry K."/>
            <person name="Miller A.N."/>
            <person name="Grigoriev I.V."/>
            <person name="Debuchy R."/>
            <person name="Gladieux P."/>
            <person name="Hiltunen Thoren M."/>
            <person name="Johannesson H."/>
        </authorList>
    </citation>
    <scope>NUCLEOTIDE SEQUENCE</scope>
    <source>
        <strain evidence="5">CBS 333.67</strain>
    </source>
</reference>
<dbReference type="RefSeq" id="XP_062719499.1">
    <property type="nucleotide sequence ID" value="XM_062865892.1"/>
</dbReference>
<dbReference type="Proteomes" id="UP001273166">
    <property type="component" value="Unassembled WGS sequence"/>
</dbReference>
<dbReference type="AlphaFoldDB" id="A0AAJ0GPF9"/>
<keyword evidence="6" id="KW-1185">Reference proteome</keyword>
<keyword evidence="4" id="KW-0560">Oxidoreductase</keyword>
<comment type="cofactor">
    <cofactor evidence="1">
        <name>FAD</name>
        <dbReference type="ChEBI" id="CHEBI:57692"/>
    </cofactor>
</comment>
<sequence length="242" mass="26656">MQLDALAYLRRLAIEHPAGGVRRVRLIDVSTPKAAAVCCWYAGLLPELEALEVGEGGDGSMVVNPSVFLPWVRKKLEDAGVRFQRISTVESLEELKTFGHGILIDASGLVSRTMLDVRDEELTMDSTYVSVVRSTYGVSVVRSTYGGAFYTFIFGRGDGSAVVSGISHRRGSRRCEEDCPSVSFGEYQILQHLVGIRPLRPVGVRVEKELPNGRKSTIGGYIHSFGLARKVVRLVDEFAFKF</sequence>
<reference evidence="5" key="2">
    <citation type="submission" date="2023-06" db="EMBL/GenBank/DDBJ databases">
        <authorList>
            <consortium name="Lawrence Berkeley National Laboratory"/>
            <person name="Mondo S.J."/>
            <person name="Hensen N."/>
            <person name="Bonometti L."/>
            <person name="Westerberg I."/>
            <person name="Brannstrom I.O."/>
            <person name="Guillou S."/>
            <person name="Cros-Aarteil S."/>
            <person name="Calhoun S."/>
            <person name="Haridas S."/>
            <person name="Kuo A."/>
            <person name="Pangilinan J."/>
            <person name="Riley R."/>
            <person name="Labutti K."/>
            <person name="Andreopoulos B."/>
            <person name="Lipzen A."/>
            <person name="Chen C."/>
            <person name="Yanf M."/>
            <person name="Daum C."/>
            <person name="Ng V."/>
            <person name="Clum A."/>
            <person name="Steindorff A."/>
            <person name="Ohm R."/>
            <person name="Martin F."/>
            <person name="Silar P."/>
            <person name="Natvig D."/>
            <person name="Lalanne C."/>
            <person name="Gautier V."/>
            <person name="Ament-Velasquez S.L."/>
            <person name="Kruys A."/>
            <person name="Hutchinson M.I."/>
            <person name="Powell A.J."/>
            <person name="Barry K."/>
            <person name="Miller A.N."/>
            <person name="Grigoriev I.V."/>
            <person name="Debuchy R."/>
            <person name="Gladieux P."/>
            <person name="Thoren M.H."/>
            <person name="Johannesson H."/>
        </authorList>
    </citation>
    <scope>NUCLEOTIDE SEQUENCE</scope>
    <source>
        <strain evidence="5">CBS 333.67</strain>
    </source>
</reference>
<evidence type="ECO:0000256" key="4">
    <source>
        <dbReference type="ARBA" id="ARBA00023002"/>
    </source>
</evidence>
<keyword evidence="2" id="KW-0285">Flavoprotein</keyword>
<comment type="caution">
    <text evidence="5">The sequence shown here is derived from an EMBL/GenBank/DDBJ whole genome shotgun (WGS) entry which is preliminary data.</text>
</comment>
<dbReference type="GO" id="GO:0003884">
    <property type="term" value="F:D-amino-acid oxidase activity"/>
    <property type="evidence" value="ECO:0007669"/>
    <property type="project" value="InterPro"/>
</dbReference>
<proteinExistence type="predicted"/>
<evidence type="ECO:0000256" key="2">
    <source>
        <dbReference type="ARBA" id="ARBA00022630"/>
    </source>
</evidence>
<evidence type="ECO:0000256" key="1">
    <source>
        <dbReference type="ARBA" id="ARBA00001974"/>
    </source>
</evidence>
<evidence type="ECO:0000313" key="6">
    <source>
        <dbReference type="Proteomes" id="UP001273166"/>
    </source>
</evidence>
<dbReference type="InterPro" id="IPR023209">
    <property type="entry name" value="DAO"/>
</dbReference>
<dbReference type="GeneID" id="87884721"/>
<protein>
    <recommendedName>
        <fullName evidence="7">FAD dependent oxidoreductase domain-containing protein</fullName>
    </recommendedName>
</protein>
<dbReference type="PANTHER" id="PTHR11530:SF11">
    <property type="entry name" value="D-ASPARTATE OXIDASE"/>
    <property type="match status" value="1"/>
</dbReference>
<gene>
    <name evidence="5" type="ORF">B0T15DRAFT_439495</name>
</gene>